<keyword evidence="5" id="KW-1185">Reference proteome</keyword>
<dbReference type="InterPro" id="IPR001867">
    <property type="entry name" value="OmpR/PhoB-type_DNA-bd"/>
</dbReference>
<feature type="DNA-binding region" description="OmpR/PhoB-type" evidence="2">
    <location>
        <begin position="8"/>
        <end position="104"/>
    </location>
</feature>
<organism evidence="4 5">
    <name type="scientific">Erythrobacter ani</name>
    <dbReference type="NCBI Taxonomy" id="2827235"/>
    <lineage>
        <taxon>Bacteria</taxon>
        <taxon>Pseudomonadati</taxon>
        <taxon>Pseudomonadota</taxon>
        <taxon>Alphaproteobacteria</taxon>
        <taxon>Sphingomonadales</taxon>
        <taxon>Erythrobacteraceae</taxon>
        <taxon>Erythrobacter/Porphyrobacter group</taxon>
        <taxon>Erythrobacter</taxon>
    </lineage>
</organism>
<evidence type="ECO:0000256" key="2">
    <source>
        <dbReference type="PROSITE-ProRule" id="PRU01091"/>
    </source>
</evidence>
<dbReference type="PROSITE" id="PS51755">
    <property type="entry name" value="OMPR_PHOB"/>
    <property type="match status" value="1"/>
</dbReference>
<evidence type="ECO:0000259" key="3">
    <source>
        <dbReference type="PROSITE" id="PS51755"/>
    </source>
</evidence>
<name>A0ABS6SQN9_9SPHN</name>
<evidence type="ECO:0000313" key="4">
    <source>
        <dbReference type="EMBL" id="MBV7267342.1"/>
    </source>
</evidence>
<reference evidence="4 5" key="1">
    <citation type="submission" date="2021-04" db="EMBL/GenBank/DDBJ databases">
        <authorList>
            <person name="Pira H."/>
            <person name="Risdian C."/>
            <person name="Wink J."/>
        </authorList>
    </citation>
    <scope>NUCLEOTIDE SEQUENCE [LARGE SCALE GENOMIC DNA]</scope>
    <source>
        <strain evidence="4 5">WH131</strain>
    </source>
</reference>
<comment type="caution">
    <text evidence="4">The sequence shown here is derived from an EMBL/GenBank/DDBJ whole genome shotgun (WGS) entry which is preliminary data.</text>
</comment>
<proteinExistence type="predicted"/>
<dbReference type="Proteomes" id="UP000699975">
    <property type="component" value="Unassembled WGS sequence"/>
</dbReference>
<dbReference type="CDD" id="cd00383">
    <property type="entry name" value="trans_reg_C"/>
    <property type="match status" value="1"/>
</dbReference>
<accession>A0ABS6SQN9</accession>
<protein>
    <submittedName>
        <fullName evidence="4">Winged helix-turn-helix domain-containing protein</fullName>
    </submittedName>
</protein>
<dbReference type="SMART" id="SM00862">
    <property type="entry name" value="Trans_reg_C"/>
    <property type="match status" value="1"/>
</dbReference>
<sequence>MTVDLAKSRSFELGDLRVEPTLRSVTAGERTVSIEPRVMQVLVLLASRAGTPVDRDTMVEECWDGVIVGDDAIQRCIGRLRRLAAEMGGFTIQTIPKIGYRLLHDGEQDRVPKAASDSAPPSPPKLRFDQSVFRGNAVRGNEFAELLSSDTAAALSINRDIVVIASDRDSDANETADYRAKLEVRDSGKEARVHCSLIEQPSGRLVWSSMVDVGDAAALENGVPPDELVLDLAGRIGAIIVREVTQSSLAAPEAQSAWQAVVRANAAYQRIDLDNLAVAIGEGRRAVSLDPGYGAAHAALANALAAHFELGGGLNQKEAEEARSACDMALAHAPEDPTVLAWTAHALMMITRPAEGLTLAEKAVALAPSHWIANLYLARHYLHHGRPADAERALDDHARVAPLFPWKYFPILTRGLARFMQGDVEDAETLMREAALLNPIYPYTWMSLMVLSALKSNTDAMQHAASRLKQIDGEDSLGLQLARIGRSYPDPAQAEMVKNAFVTAWEA</sequence>
<evidence type="ECO:0000313" key="5">
    <source>
        <dbReference type="Proteomes" id="UP000699975"/>
    </source>
</evidence>
<keyword evidence="1 2" id="KW-0238">DNA-binding</keyword>
<gene>
    <name evidence="4" type="ORF">KCG45_14240</name>
</gene>
<dbReference type="Pfam" id="PF00486">
    <property type="entry name" value="Trans_reg_C"/>
    <property type="match status" value="1"/>
</dbReference>
<evidence type="ECO:0000256" key="1">
    <source>
        <dbReference type="ARBA" id="ARBA00023125"/>
    </source>
</evidence>
<dbReference type="EMBL" id="JAGSPB010000003">
    <property type="protein sequence ID" value="MBV7267342.1"/>
    <property type="molecule type" value="Genomic_DNA"/>
</dbReference>
<feature type="domain" description="OmpR/PhoB-type" evidence="3">
    <location>
        <begin position="8"/>
        <end position="104"/>
    </location>
</feature>
<dbReference type="RefSeq" id="WP_218317959.1">
    <property type="nucleotide sequence ID" value="NZ_JAGSPB010000003.1"/>
</dbReference>